<accession>A0A6A6X7G7</accession>
<feature type="compositionally biased region" description="Polar residues" evidence="1">
    <location>
        <begin position="82"/>
        <end position="91"/>
    </location>
</feature>
<protein>
    <recommendedName>
        <fullName evidence="5">Secreted protein</fullName>
    </recommendedName>
</protein>
<dbReference type="AlphaFoldDB" id="A0A6A6X7G7"/>
<keyword evidence="4" id="KW-1185">Reference proteome</keyword>
<name>A0A6A6X7G7_9PLEO</name>
<reference evidence="3" key="1">
    <citation type="journal article" date="2020" name="Stud. Mycol.">
        <title>101 Dothideomycetes genomes: a test case for predicting lifestyles and emergence of pathogens.</title>
        <authorList>
            <person name="Haridas S."/>
            <person name="Albert R."/>
            <person name="Binder M."/>
            <person name="Bloem J."/>
            <person name="Labutti K."/>
            <person name="Salamov A."/>
            <person name="Andreopoulos B."/>
            <person name="Baker S."/>
            <person name="Barry K."/>
            <person name="Bills G."/>
            <person name="Bluhm B."/>
            <person name="Cannon C."/>
            <person name="Castanera R."/>
            <person name="Culley D."/>
            <person name="Daum C."/>
            <person name="Ezra D."/>
            <person name="Gonzalez J."/>
            <person name="Henrissat B."/>
            <person name="Kuo A."/>
            <person name="Liang C."/>
            <person name="Lipzen A."/>
            <person name="Lutzoni F."/>
            <person name="Magnuson J."/>
            <person name="Mondo S."/>
            <person name="Nolan M."/>
            <person name="Ohm R."/>
            <person name="Pangilinan J."/>
            <person name="Park H.-J."/>
            <person name="Ramirez L."/>
            <person name="Alfaro M."/>
            <person name="Sun H."/>
            <person name="Tritt A."/>
            <person name="Yoshinaga Y."/>
            <person name="Zwiers L.-H."/>
            <person name="Turgeon B."/>
            <person name="Goodwin S."/>
            <person name="Spatafora J."/>
            <person name="Crous P."/>
            <person name="Grigoriev I."/>
        </authorList>
    </citation>
    <scope>NUCLEOTIDE SEQUENCE</scope>
    <source>
        <strain evidence="3">CBS 109.77</strain>
    </source>
</reference>
<evidence type="ECO:0000256" key="1">
    <source>
        <dbReference type="SAM" id="MobiDB-lite"/>
    </source>
</evidence>
<feature type="signal peptide" evidence="2">
    <location>
        <begin position="1"/>
        <end position="22"/>
    </location>
</feature>
<feature type="chain" id="PRO_5025333771" description="Secreted protein" evidence="2">
    <location>
        <begin position="23"/>
        <end position="91"/>
    </location>
</feature>
<dbReference type="Proteomes" id="UP000799757">
    <property type="component" value="Unassembled WGS sequence"/>
</dbReference>
<feature type="region of interest" description="Disordered" evidence="1">
    <location>
        <begin position="64"/>
        <end position="91"/>
    </location>
</feature>
<dbReference type="EMBL" id="MU001993">
    <property type="protein sequence ID" value="KAF2791965.1"/>
    <property type="molecule type" value="Genomic_DNA"/>
</dbReference>
<feature type="compositionally biased region" description="Low complexity" evidence="1">
    <location>
        <begin position="71"/>
        <end position="81"/>
    </location>
</feature>
<sequence length="91" mass="9281">MGVYRAVCSAVCGAVCSAVCSAVLRCMSPQEQHAALQNDPTLSAAPSDCKLLCRPLLSTVDAVGHHTRNKGSQGSQGSQGSRPSTHAAQGT</sequence>
<organism evidence="3 4">
    <name type="scientific">Melanomma pulvis-pyrius CBS 109.77</name>
    <dbReference type="NCBI Taxonomy" id="1314802"/>
    <lineage>
        <taxon>Eukaryota</taxon>
        <taxon>Fungi</taxon>
        <taxon>Dikarya</taxon>
        <taxon>Ascomycota</taxon>
        <taxon>Pezizomycotina</taxon>
        <taxon>Dothideomycetes</taxon>
        <taxon>Pleosporomycetidae</taxon>
        <taxon>Pleosporales</taxon>
        <taxon>Melanommataceae</taxon>
        <taxon>Melanomma</taxon>
    </lineage>
</organism>
<proteinExistence type="predicted"/>
<gene>
    <name evidence="3" type="ORF">K505DRAFT_59745</name>
</gene>
<evidence type="ECO:0000313" key="3">
    <source>
        <dbReference type="EMBL" id="KAF2791965.1"/>
    </source>
</evidence>
<evidence type="ECO:0008006" key="5">
    <source>
        <dbReference type="Google" id="ProtNLM"/>
    </source>
</evidence>
<evidence type="ECO:0000313" key="4">
    <source>
        <dbReference type="Proteomes" id="UP000799757"/>
    </source>
</evidence>
<evidence type="ECO:0000256" key="2">
    <source>
        <dbReference type="SAM" id="SignalP"/>
    </source>
</evidence>
<keyword evidence="2" id="KW-0732">Signal</keyword>